<dbReference type="STRING" id="153721.MYP_4518"/>
<organism evidence="2 3">
    <name type="scientific">Sporocytophaga myxococcoides</name>
    <dbReference type="NCBI Taxonomy" id="153721"/>
    <lineage>
        <taxon>Bacteria</taxon>
        <taxon>Pseudomonadati</taxon>
        <taxon>Bacteroidota</taxon>
        <taxon>Cytophagia</taxon>
        <taxon>Cytophagales</taxon>
        <taxon>Cytophagaceae</taxon>
        <taxon>Sporocytophaga</taxon>
    </lineage>
</organism>
<dbReference type="eggNOG" id="COG3055">
    <property type="taxonomic scope" value="Bacteria"/>
</dbReference>
<accession>A0A098LML2</accession>
<sequence>MKKIIFTILLAVLALDPIYSQVSLGLDYQSKFAIMELTPQEYNAWITEDGFSDDAIRQTMTKRIYKKFKDDFDFIFFISNEQSRPTTISYYGKFAGISNNTLGIGRFIYSTSSNYGSSGKLQGIMHIPYRSGLMYGPTLHEFMHNWGNYALQTGIYDPASGPDNNFDGHWGFTGGSSPGQLGGFDQSTLKTNVNGDPKRYSVKQFGVNVNGGNSQPYSKLELYLMGMIPASEVPTFDLFRDITSVTPVGENFEFVAGTRETYNGSSLVAKLGARNPDYLSSQKDFKVLFVLISNDQLNETEWKDISDQVMWFAGNTNDDKSIYNFYEATEGKGTINISNLASSLKANTSGNITLNSPASSVKFGIASNISWQTNISGNVKLELFQNGVLKETLTSDIAASSQTFSWTPTESMLGDLYRLKITSLSDPSVYDFTDNIFKIDYHYYKISGTVKDETGKPLANAILKLGETIVPDQVQTEDNFSISLSLAPKKQSFKPSGNFLGKIDLMLNKSAGSTKDVYVEITDNTGTVIGRDTIPNAEIKSKSSFVSASFFPIIKVSPEKEYTILVSADDSEISWSLGFPSAYTKGESDILENADYTFITYKGNGTELKSDENGYYECWINAGYSGELSLTSLNTLYQPSPSKILNSVADNLPNQNFVLYSPVKVSGYVYSTNNVPLTNATVNWGEPLTVDQSQTSTKIGYGIRKEYELSQTFIPTASTLSQVQLALIKNGTPTQSINVQIKKENEIIGTQTIVPSSISKATNWVSAPFIPALNLIPGQEYTISVTASGSGEYYWFCDSAKYNNGTAIGIDKTNYDFSFITNQGNGGQFLTDASGYYEFRYPRGWNGVIQASRAGYTFFPIQFSNITTSLTEQNFKDGINTSINNLEEAEAKVKIYPNPASDMIFIESGFANESILSVEILNDKGESLKTLSESFTGTRSYSISEVSSGLYFLKISNSKGTYIHKLTKL</sequence>
<feature type="domain" description="Secretion system C-terminal sorting" evidence="1">
    <location>
        <begin position="895"/>
        <end position="966"/>
    </location>
</feature>
<dbReference type="Proteomes" id="UP000030185">
    <property type="component" value="Unassembled WGS sequence"/>
</dbReference>
<keyword evidence="3" id="KW-1185">Reference proteome</keyword>
<name>A0A098LML2_9BACT</name>
<evidence type="ECO:0000259" key="1">
    <source>
        <dbReference type="Pfam" id="PF18962"/>
    </source>
</evidence>
<protein>
    <submittedName>
        <fullName evidence="2">Alpha-tubulin suppressor and related RCC1 domain-containing protein</fullName>
    </submittedName>
</protein>
<dbReference type="NCBIfam" id="TIGR04183">
    <property type="entry name" value="Por_Secre_tail"/>
    <property type="match status" value="1"/>
</dbReference>
<evidence type="ECO:0000313" key="2">
    <source>
        <dbReference type="EMBL" id="GAL87288.1"/>
    </source>
</evidence>
<comment type="caution">
    <text evidence="2">The sequence shown here is derived from an EMBL/GenBank/DDBJ whole genome shotgun (WGS) entry which is preliminary data.</text>
</comment>
<dbReference type="eggNOG" id="COG3391">
    <property type="taxonomic scope" value="Bacteria"/>
</dbReference>
<dbReference type="InterPro" id="IPR026444">
    <property type="entry name" value="Secre_tail"/>
</dbReference>
<dbReference type="Pfam" id="PF18962">
    <property type="entry name" value="Por_Secre_tail"/>
    <property type="match status" value="1"/>
</dbReference>
<dbReference type="OrthoDB" id="1491619at2"/>
<dbReference type="AlphaFoldDB" id="A0A098LML2"/>
<proteinExistence type="predicted"/>
<reference evidence="2 3" key="1">
    <citation type="submission" date="2014-09" db="EMBL/GenBank/DDBJ databases">
        <title>Sporocytophaga myxococcoides PG-01 genome sequencing.</title>
        <authorList>
            <person name="Liu L."/>
            <person name="Gao P.J."/>
            <person name="Chen G.J."/>
            <person name="Wang L.S."/>
        </authorList>
    </citation>
    <scope>NUCLEOTIDE SEQUENCE [LARGE SCALE GENOMIC DNA]</scope>
    <source>
        <strain evidence="2 3">PG-01</strain>
    </source>
</reference>
<dbReference type="EMBL" id="BBLT01000012">
    <property type="protein sequence ID" value="GAL87288.1"/>
    <property type="molecule type" value="Genomic_DNA"/>
</dbReference>
<dbReference type="RefSeq" id="WP_045468462.1">
    <property type="nucleotide sequence ID" value="NZ_BBLT01000012.1"/>
</dbReference>
<evidence type="ECO:0000313" key="3">
    <source>
        <dbReference type="Proteomes" id="UP000030185"/>
    </source>
</evidence>
<gene>
    <name evidence="2" type="ORF">MYP_4518</name>
</gene>